<accession>A0ABS6VV76</accession>
<dbReference type="Pfam" id="PF01081">
    <property type="entry name" value="Aldolase"/>
    <property type="match status" value="1"/>
</dbReference>
<organism evidence="4 5">
    <name type="scientific">Zhongshania aquimaris</name>
    <dbReference type="NCBI Taxonomy" id="2857107"/>
    <lineage>
        <taxon>Bacteria</taxon>
        <taxon>Pseudomonadati</taxon>
        <taxon>Pseudomonadota</taxon>
        <taxon>Gammaproteobacteria</taxon>
        <taxon>Cellvibrionales</taxon>
        <taxon>Spongiibacteraceae</taxon>
        <taxon>Zhongshania</taxon>
    </lineage>
</organism>
<evidence type="ECO:0000313" key="5">
    <source>
        <dbReference type="Proteomes" id="UP001166291"/>
    </source>
</evidence>
<dbReference type="InterPro" id="IPR031338">
    <property type="entry name" value="KDPG/KHG_AS_2"/>
</dbReference>
<keyword evidence="3" id="KW-0119">Carbohydrate metabolism</keyword>
<evidence type="ECO:0000256" key="1">
    <source>
        <dbReference type="ARBA" id="ARBA00023239"/>
    </source>
</evidence>
<protein>
    <submittedName>
        <fullName evidence="4">Bifunctional 4-hydroxy-2-oxoglutarate aldolase/2-dehydro-3-deoxy-phosphogluconate aldolase</fullName>
    </submittedName>
</protein>
<comment type="caution">
    <text evidence="4">The sequence shown here is derived from an EMBL/GenBank/DDBJ whole genome shotgun (WGS) entry which is preliminary data.</text>
</comment>
<name>A0ABS6VV76_9GAMM</name>
<keyword evidence="5" id="KW-1185">Reference proteome</keyword>
<dbReference type="EMBL" id="JAHWDQ010000004">
    <property type="protein sequence ID" value="MBW2942238.1"/>
    <property type="molecule type" value="Genomic_DNA"/>
</dbReference>
<evidence type="ECO:0000313" key="4">
    <source>
        <dbReference type="EMBL" id="MBW2942238.1"/>
    </source>
</evidence>
<dbReference type="InterPro" id="IPR031337">
    <property type="entry name" value="KDPG/KHG_AS_1"/>
</dbReference>
<dbReference type="PROSITE" id="PS00160">
    <property type="entry name" value="ALDOLASE_KDPG_KHG_2"/>
    <property type="match status" value="1"/>
</dbReference>
<sequence length="220" mass="23053">MPDHTSVIKHLLRQAPVVPVIAIHNLDSAIPLAMALRDGGLPVLEITLRTPHGLPAIRRIKDELEGVIVGAGTVTNLRGLDEAIKAGSEFIITPGTTPRLLSEGCQSPVPFLPGISSASELMVCAEAGLKVLKFFPAESSGGAKSLKAFGGPFPDISFCPTGGIGLHNIADYLAVPSVLSVGGSWLTPDDMVREGNWTAITALAREACLRVAAIREGHNK</sequence>
<dbReference type="RefSeq" id="WP_219044475.1">
    <property type="nucleotide sequence ID" value="NZ_JAHWDQ010000004.1"/>
</dbReference>
<reference evidence="4" key="1">
    <citation type="submission" date="2021-07" db="EMBL/GenBank/DDBJ databases">
        <title>Zhongshania sp. CAU 1632 isolated from seawater.</title>
        <authorList>
            <person name="Kim W."/>
        </authorList>
    </citation>
    <scope>NUCLEOTIDE SEQUENCE</scope>
    <source>
        <strain evidence="4">CAU 1632</strain>
    </source>
</reference>
<dbReference type="NCBIfam" id="TIGR01182">
    <property type="entry name" value="eda"/>
    <property type="match status" value="1"/>
</dbReference>
<dbReference type="Proteomes" id="UP001166291">
    <property type="component" value="Unassembled WGS sequence"/>
</dbReference>
<dbReference type="PANTHER" id="PTHR30246">
    <property type="entry name" value="2-KETO-3-DEOXY-6-PHOSPHOGLUCONATE ALDOLASE"/>
    <property type="match status" value="1"/>
</dbReference>
<evidence type="ECO:0000256" key="3">
    <source>
        <dbReference type="ARBA" id="ARBA00023277"/>
    </source>
</evidence>
<evidence type="ECO:0000256" key="2">
    <source>
        <dbReference type="ARBA" id="ARBA00023270"/>
    </source>
</evidence>
<dbReference type="CDD" id="cd00452">
    <property type="entry name" value="KDPG_aldolase"/>
    <property type="match status" value="1"/>
</dbReference>
<keyword evidence="1" id="KW-0456">Lyase</keyword>
<gene>
    <name evidence="4" type="ORF">KXJ70_15690</name>
</gene>
<dbReference type="PANTHER" id="PTHR30246:SF1">
    <property type="entry name" value="2-DEHYDRO-3-DEOXY-6-PHOSPHOGALACTONATE ALDOLASE-RELATED"/>
    <property type="match status" value="1"/>
</dbReference>
<dbReference type="InterPro" id="IPR000887">
    <property type="entry name" value="Aldlse_KDPG_KHG"/>
</dbReference>
<keyword evidence="2" id="KW-0704">Schiff base</keyword>
<proteinExistence type="predicted"/>
<dbReference type="NCBIfam" id="NF004325">
    <property type="entry name" value="PRK05718.1"/>
    <property type="match status" value="1"/>
</dbReference>
<dbReference type="PROSITE" id="PS00159">
    <property type="entry name" value="ALDOLASE_KDPG_KHG_1"/>
    <property type="match status" value="1"/>
</dbReference>